<proteinExistence type="predicted"/>
<feature type="compositionally biased region" description="Basic residues" evidence="6">
    <location>
        <begin position="164"/>
        <end position="176"/>
    </location>
</feature>
<dbReference type="GO" id="GO:0000977">
    <property type="term" value="F:RNA polymerase II transcription regulatory region sequence-specific DNA binding"/>
    <property type="evidence" value="ECO:0007669"/>
    <property type="project" value="TreeGrafter"/>
</dbReference>
<evidence type="ECO:0000256" key="3">
    <source>
        <dbReference type="ARBA" id="ARBA00022771"/>
    </source>
</evidence>
<feature type="compositionally biased region" description="Pro residues" evidence="6">
    <location>
        <begin position="190"/>
        <end position="199"/>
    </location>
</feature>
<keyword evidence="9" id="KW-1185">Reference proteome</keyword>
<dbReference type="VEuPathDB" id="VectorBase:ACHR015035"/>
<dbReference type="InterPro" id="IPR013087">
    <property type="entry name" value="Znf_C2H2_type"/>
</dbReference>
<keyword evidence="4" id="KW-0862">Zinc</keyword>
<dbReference type="PROSITE" id="PS00028">
    <property type="entry name" value="ZINC_FINGER_C2H2_1"/>
    <property type="match status" value="2"/>
</dbReference>
<accession>A0A240PPC1</accession>
<dbReference type="PANTHER" id="PTHR24409">
    <property type="entry name" value="ZINC FINGER PROTEIN 142"/>
    <property type="match status" value="1"/>
</dbReference>
<dbReference type="SUPFAM" id="SSF57667">
    <property type="entry name" value="beta-beta-alpha zinc fingers"/>
    <property type="match status" value="1"/>
</dbReference>
<reference evidence="8" key="2">
    <citation type="submission" date="2020-05" db="UniProtKB">
        <authorList>
            <consortium name="EnsemblMetazoa"/>
        </authorList>
    </citation>
    <scope>IDENTIFICATION</scope>
    <source>
        <strain evidence="8">ACHKN1017</strain>
    </source>
</reference>
<evidence type="ECO:0000313" key="8">
    <source>
        <dbReference type="EnsemblMetazoa" id="ACHR015035-PA"/>
    </source>
</evidence>
<dbReference type="PANTHER" id="PTHR24409:SF418">
    <property type="entry name" value="SI:CH73-221F6.1"/>
    <property type="match status" value="1"/>
</dbReference>
<organism evidence="8 9">
    <name type="scientific">Anopheles christyi</name>
    <dbReference type="NCBI Taxonomy" id="43041"/>
    <lineage>
        <taxon>Eukaryota</taxon>
        <taxon>Metazoa</taxon>
        <taxon>Ecdysozoa</taxon>
        <taxon>Arthropoda</taxon>
        <taxon>Hexapoda</taxon>
        <taxon>Insecta</taxon>
        <taxon>Pterygota</taxon>
        <taxon>Neoptera</taxon>
        <taxon>Endopterygota</taxon>
        <taxon>Diptera</taxon>
        <taxon>Nematocera</taxon>
        <taxon>Culicoidea</taxon>
        <taxon>Culicidae</taxon>
        <taxon>Anophelinae</taxon>
        <taxon>Anopheles</taxon>
    </lineage>
</organism>
<dbReference type="Proteomes" id="UP000075881">
    <property type="component" value="Unassembled WGS sequence"/>
</dbReference>
<keyword evidence="1" id="KW-0479">Metal-binding</keyword>
<evidence type="ECO:0000259" key="7">
    <source>
        <dbReference type="PROSITE" id="PS50157"/>
    </source>
</evidence>
<protein>
    <recommendedName>
        <fullName evidence="7">C2H2-type domain-containing protein</fullName>
    </recommendedName>
</protein>
<dbReference type="SMART" id="SM00355">
    <property type="entry name" value="ZnF_C2H2"/>
    <property type="match status" value="3"/>
</dbReference>
<dbReference type="GO" id="GO:0005634">
    <property type="term" value="C:nucleus"/>
    <property type="evidence" value="ECO:0007669"/>
    <property type="project" value="TreeGrafter"/>
</dbReference>
<feature type="region of interest" description="Disordered" evidence="6">
    <location>
        <begin position="156"/>
        <end position="200"/>
    </location>
</feature>
<keyword evidence="3 5" id="KW-0863">Zinc-finger</keyword>
<feature type="domain" description="C2H2-type" evidence="7">
    <location>
        <begin position="241"/>
        <end position="264"/>
    </location>
</feature>
<dbReference type="Gene3D" id="3.30.160.60">
    <property type="entry name" value="Classic Zinc Finger"/>
    <property type="match status" value="1"/>
</dbReference>
<sequence>MNENDKTTYAMCLECTENLKHSAIFRDACMNNDALFHELYDAMVSSVKEIYGDTVEYLDSDFETEVEDGIHLDELEDNSLKIEADTKAIFNSPIKSQKEMVVKLAESRSQSPLATSCTSSDEVMLVFDDDEVFSYSANYIDIGDPSSDNDEWMVNYNGPPDNRKGRKRKSFVKRKGGIPQPLVNDGKPRPLLPPAPTPPADRWYLQERPRVKRKRHLCCECGAFTNHLKSHIRNHIVERIEKCPHCPRTFKHATNLRGHIQQVHLKKICKTCEICGKGFIHHKTYRYHMVSYRH</sequence>
<dbReference type="AlphaFoldDB" id="A0A240PPC1"/>
<keyword evidence="2" id="KW-0677">Repeat</keyword>
<evidence type="ECO:0000256" key="5">
    <source>
        <dbReference type="PROSITE-ProRule" id="PRU00042"/>
    </source>
</evidence>
<evidence type="ECO:0000256" key="1">
    <source>
        <dbReference type="ARBA" id="ARBA00022723"/>
    </source>
</evidence>
<evidence type="ECO:0000256" key="6">
    <source>
        <dbReference type="SAM" id="MobiDB-lite"/>
    </source>
</evidence>
<evidence type="ECO:0000256" key="4">
    <source>
        <dbReference type="ARBA" id="ARBA00022833"/>
    </source>
</evidence>
<dbReference type="GO" id="GO:0000981">
    <property type="term" value="F:DNA-binding transcription factor activity, RNA polymerase II-specific"/>
    <property type="evidence" value="ECO:0007669"/>
    <property type="project" value="TreeGrafter"/>
</dbReference>
<dbReference type="EnsemblMetazoa" id="ACHR015035-RA">
    <property type="protein sequence ID" value="ACHR015035-PA"/>
    <property type="gene ID" value="ACHR015035"/>
</dbReference>
<dbReference type="PROSITE" id="PS50157">
    <property type="entry name" value="ZINC_FINGER_C2H2_2"/>
    <property type="match status" value="2"/>
</dbReference>
<evidence type="ECO:0000313" key="9">
    <source>
        <dbReference type="Proteomes" id="UP000075881"/>
    </source>
</evidence>
<evidence type="ECO:0000256" key="2">
    <source>
        <dbReference type="ARBA" id="ARBA00022737"/>
    </source>
</evidence>
<dbReference type="InterPro" id="IPR036236">
    <property type="entry name" value="Znf_C2H2_sf"/>
</dbReference>
<name>A0A240PPC1_9DIPT</name>
<reference evidence="9" key="1">
    <citation type="submission" date="2013-03" db="EMBL/GenBank/DDBJ databases">
        <title>The Genome Sequence of Anopheles christyi ACHKN1017.</title>
        <authorList>
            <consortium name="The Broad Institute Genomics Platform"/>
            <person name="Neafsey D.E."/>
            <person name="Besansky N."/>
            <person name="Walker B."/>
            <person name="Young S.K."/>
            <person name="Zeng Q."/>
            <person name="Gargeya S."/>
            <person name="Fitzgerald M."/>
            <person name="Haas B."/>
            <person name="Abouelleil A."/>
            <person name="Allen A.W."/>
            <person name="Alvarado L."/>
            <person name="Arachchi H.M."/>
            <person name="Berlin A.M."/>
            <person name="Chapman S.B."/>
            <person name="Gainer-Dewar J."/>
            <person name="Goldberg J."/>
            <person name="Griggs A."/>
            <person name="Gujja S."/>
            <person name="Hansen M."/>
            <person name="Howarth C."/>
            <person name="Imamovic A."/>
            <person name="Ireland A."/>
            <person name="Larimer J."/>
            <person name="McCowan C."/>
            <person name="Murphy C."/>
            <person name="Pearson M."/>
            <person name="Poon T.W."/>
            <person name="Priest M."/>
            <person name="Roberts A."/>
            <person name="Saif S."/>
            <person name="Shea T."/>
            <person name="Sisk P."/>
            <person name="Sykes S."/>
            <person name="Wortman J."/>
            <person name="Nusbaum C."/>
            <person name="Birren B."/>
        </authorList>
    </citation>
    <scope>NUCLEOTIDE SEQUENCE [LARGE SCALE GENOMIC DNA]</scope>
    <source>
        <strain evidence="9">ACHKN1017</strain>
    </source>
</reference>
<feature type="domain" description="C2H2-type" evidence="7">
    <location>
        <begin position="270"/>
        <end position="294"/>
    </location>
</feature>
<dbReference type="STRING" id="43041.A0A240PPC1"/>
<dbReference type="GO" id="GO:0008270">
    <property type="term" value="F:zinc ion binding"/>
    <property type="evidence" value="ECO:0007669"/>
    <property type="project" value="UniProtKB-KW"/>
</dbReference>